<feature type="compositionally biased region" description="Basic residues" evidence="1">
    <location>
        <begin position="283"/>
        <end position="313"/>
    </location>
</feature>
<feature type="compositionally biased region" description="Acidic residues" evidence="1">
    <location>
        <begin position="257"/>
        <end position="277"/>
    </location>
</feature>
<evidence type="ECO:0000313" key="3">
    <source>
        <dbReference type="Proteomes" id="UP001152533"/>
    </source>
</evidence>
<protein>
    <recommendedName>
        <fullName evidence="4">Suppressor of anucleate metulae protein B</fullName>
    </recommendedName>
</protein>
<evidence type="ECO:0008006" key="4">
    <source>
        <dbReference type="Google" id="ProtNLM"/>
    </source>
</evidence>
<sequence>MPTLRFSLQLNEYKPAPDTTAEPRPTDVAAECKPTWALHEYLETAFFSTSTPEKWQDDEDTDEKACAACNKFTTSGQSRCPTCRTTYCKEECRYNIPTEHERICARFAEFSKTQRPSEHHYRALFLPCTDEPQFVWLKVTFDDSIGKLHIETDRQEAFDYVKEMKLPAASWTFNNEWRQPITPYGVDLITFNANENAVRQEKWLNHSLLGFAPPGHVGIVSGPAFLISYDVGDPSGVTEIGASSITAGNEKSNDIGGEADEGDEGEEDEEDGNEGEQNEAKSGKPKSKGGSARKRKGKAKAKGKKKKRVPRTKRTNEDPVGKPDARGPFRSYRDIGVREIDFAIKCYVVHHRNPVDGVHWVAVHGGCSGDQMHSIKINNLRDETLAALGVEQMVEQTTLTRQRFIVSYSLSPCAAMYSLGLRWHLQPAMPSGAPLDLSGEHEDPDYAASERIFGAIVRVVEDESSEELGVERLEHMGAFTLAQVNGGQILPGHIKAVRAYHEDAFLREYEDKMSEQGFREYWEGMKADGFINPDLPSPYDLEEKGDGLWTCSQKVRTVMQMRRLLNEERKQRQ</sequence>
<name>A0A9W4RNQ7_9PEZI</name>
<comment type="caution">
    <text evidence="2">The sequence shown here is derived from an EMBL/GenBank/DDBJ whole genome shotgun (WGS) entry which is preliminary data.</text>
</comment>
<dbReference type="EMBL" id="CAMGZC010000285">
    <property type="protein sequence ID" value="CAI0645923.1"/>
    <property type="molecule type" value="Genomic_DNA"/>
</dbReference>
<dbReference type="Proteomes" id="UP001152533">
    <property type="component" value="Unassembled WGS sequence"/>
</dbReference>
<reference evidence="2" key="1">
    <citation type="submission" date="2022-08" db="EMBL/GenBank/DDBJ databases">
        <authorList>
            <person name="Giroux E."/>
            <person name="Giroux E."/>
        </authorList>
    </citation>
    <scope>NUCLEOTIDE SEQUENCE</scope>
    <source>
        <strain evidence="2">H1091258</strain>
    </source>
</reference>
<gene>
    <name evidence="2" type="ORF">CGXH109_LOCUS50163</name>
</gene>
<feature type="compositionally biased region" description="Polar residues" evidence="1">
    <location>
        <begin position="241"/>
        <end position="250"/>
    </location>
</feature>
<keyword evidence="3" id="KW-1185">Reference proteome</keyword>
<proteinExistence type="predicted"/>
<evidence type="ECO:0000313" key="2">
    <source>
        <dbReference type="EMBL" id="CAI0645923.1"/>
    </source>
</evidence>
<organism evidence="2 3">
    <name type="scientific">Colletotrichum noveboracense</name>
    <dbReference type="NCBI Taxonomy" id="2664923"/>
    <lineage>
        <taxon>Eukaryota</taxon>
        <taxon>Fungi</taxon>
        <taxon>Dikarya</taxon>
        <taxon>Ascomycota</taxon>
        <taxon>Pezizomycotina</taxon>
        <taxon>Sordariomycetes</taxon>
        <taxon>Hypocreomycetidae</taxon>
        <taxon>Glomerellales</taxon>
        <taxon>Glomerellaceae</taxon>
        <taxon>Colletotrichum</taxon>
        <taxon>Colletotrichum gloeosporioides species complex</taxon>
    </lineage>
</organism>
<dbReference type="AlphaFoldDB" id="A0A9W4RNQ7"/>
<accession>A0A9W4RNQ7</accession>
<evidence type="ECO:0000256" key="1">
    <source>
        <dbReference type="SAM" id="MobiDB-lite"/>
    </source>
</evidence>
<feature type="region of interest" description="Disordered" evidence="1">
    <location>
        <begin position="240"/>
        <end position="330"/>
    </location>
</feature>
<feature type="compositionally biased region" description="Basic and acidic residues" evidence="1">
    <location>
        <begin position="314"/>
        <end position="330"/>
    </location>
</feature>